<comment type="similarity">
    <text evidence="1">Belongs to the CutA family.</text>
</comment>
<reference evidence="3" key="1">
    <citation type="journal article" date="2019" name="Int. J. Syst. Evol. Microbiol.">
        <title>The Global Catalogue of Microorganisms (GCM) 10K type strain sequencing project: providing services to taxonomists for standard genome sequencing and annotation.</title>
        <authorList>
            <consortium name="The Broad Institute Genomics Platform"/>
            <consortium name="The Broad Institute Genome Sequencing Center for Infectious Disease"/>
            <person name="Wu L."/>
            <person name="Ma J."/>
        </authorList>
    </citation>
    <scope>NUCLEOTIDE SEQUENCE [LARGE SCALE GENOMIC DNA]</scope>
    <source>
        <strain evidence="3">KACC 12822</strain>
    </source>
</reference>
<dbReference type="SUPFAM" id="SSF54913">
    <property type="entry name" value="GlnB-like"/>
    <property type="match status" value="1"/>
</dbReference>
<dbReference type="Pfam" id="PF03091">
    <property type="entry name" value="CutA1"/>
    <property type="match status" value="1"/>
</dbReference>
<dbReference type="Proteomes" id="UP001596018">
    <property type="component" value="Unassembled WGS sequence"/>
</dbReference>
<organism evidence="2 3">
    <name type="scientific">Rhodanobacter ginsenosidimutans</name>
    <dbReference type="NCBI Taxonomy" id="490571"/>
    <lineage>
        <taxon>Bacteria</taxon>
        <taxon>Pseudomonadati</taxon>
        <taxon>Pseudomonadota</taxon>
        <taxon>Gammaproteobacteria</taxon>
        <taxon>Lysobacterales</taxon>
        <taxon>Rhodanobacteraceae</taxon>
        <taxon>Rhodanobacter</taxon>
    </lineage>
</organism>
<dbReference type="InterPro" id="IPR011322">
    <property type="entry name" value="N-reg_PII-like_a/b"/>
</dbReference>
<name>A0ABW0JRW9_9GAMM</name>
<dbReference type="Gene3D" id="3.30.70.120">
    <property type="match status" value="1"/>
</dbReference>
<protein>
    <submittedName>
        <fullName evidence="2">Divalent-cation tolerance protein CutA</fullName>
    </submittedName>
</protein>
<proteinExistence type="inferred from homology"/>
<evidence type="ECO:0000313" key="3">
    <source>
        <dbReference type="Proteomes" id="UP001596018"/>
    </source>
</evidence>
<keyword evidence="3" id="KW-1185">Reference proteome</keyword>
<sequence length="114" mass="12244">MMVATPPPADAVLLCYCSCPDAASAKAIAATLVDEKLAACVSCLPGVTSTYRWQGAVTTDDEHLLLIKTTAARFEAMKTRLLTLHPYELPELVGVPVAQGHRAYLDWVREQSAG</sequence>
<dbReference type="RefSeq" id="WP_377338119.1">
    <property type="nucleotide sequence ID" value="NZ_JALBWS010000015.1"/>
</dbReference>
<dbReference type="PANTHER" id="PTHR23419:SF8">
    <property type="entry name" value="FI09726P"/>
    <property type="match status" value="1"/>
</dbReference>
<accession>A0ABW0JRW9</accession>
<evidence type="ECO:0000313" key="2">
    <source>
        <dbReference type="EMBL" id="MFC5438858.1"/>
    </source>
</evidence>
<dbReference type="InterPro" id="IPR004323">
    <property type="entry name" value="Ion_tolerance_CutA"/>
</dbReference>
<gene>
    <name evidence="2" type="primary">cutA</name>
    <name evidence="2" type="ORF">ACFPK0_02380</name>
</gene>
<dbReference type="PANTHER" id="PTHR23419">
    <property type="entry name" value="DIVALENT CATION TOLERANCE CUTA-RELATED"/>
    <property type="match status" value="1"/>
</dbReference>
<comment type="caution">
    <text evidence="2">The sequence shown here is derived from an EMBL/GenBank/DDBJ whole genome shotgun (WGS) entry which is preliminary data.</text>
</comment>
<dbReference type="InterPro" id="IPR015867">
    <property type="entry name" value="N-reg_PII/ATP_PRibTrfase_C"/>
</dbReference>
<evidence type="ECO:0000256" key="1">
    <source>
        <dbReference type="ARBA" id="ARBA00010169"/>
    </source>
</evidence>
<dbReference type="EMBL" id="JBHSMM010000001">
    <property type="protein sequence ID" value="MFC5438858.1"/>
    <property type="molecule type" value="Genomic_DNA"/>
</dbReference>